<gene>
    <name evidence="1" type="ORF">AVEN_110679_1</name>
</gene>
<proteinExistence type="predicted"/>
<organism evidence="1 2">
    <name type="scientific">Araneus ventricosus</name>
    <name type="common">Orbweaver spider</name>
    <name type="synonym">Epeira ventricosa</name>
    <dbReference type="NCBI Taxonomy" id="182803"/>
    <lineage>
        <taxon>Eukaryota</taxon>
        <taxon>Metazoa</taxon>
        <taxon>Ecdysozoa</taxon>
        <taxon>Arthropoda</taxon>
        <taxon>Chelicerata</taxon>
        <taxon>Arachnida</taxon>
        <taxon>Araneae</taxon>
        <taxon>Araneomorphae</taxon>
        <taxon>Entelegynae</taxon>
        <taxon>Araneoidea</taxon>
        <taxon>Araneidae</taxon>
        <taxon>Araneus</taxon>
    </lineage>
</organism>
<keyword evidence="2" id="KW-1185">Reference proteome</keyword>
<comment type="caution">
    <text evidence="1">The sequence shown here is derived from an EMBL/GenBank/DDBJ whole genome shotgun (WGS) entry which is preliminary data.</text>
</comment>
<reference evidence="1 2" key="1">
    <citation type="journal article" date="2019" name="Sci. Rep.">
        <title>Orb-weaving spider Araneus ventricosus genome elucidates the spidroin gene catalogue.</title>
        <authorList>
            <person name="Kono N."/>
            <person name="Nakamura H."/>
            <person name="Ohtoshi R."/>
            <person name="Moran D.A.P."/>
            <person name="Shinohara A."/>
            <person name="Yoshida Y."/>
            <person name="Fujiwara M."/>
            <person name="Mori M."/>
            <person name="Tomita M."/>
            <person name="Arakawa K."/>
        </authorList>
    </citation>
    <scope>NUCLEOTIDE SEQUENCE [LARGE SCALE GENOMIC DNA]</scope>
</reference>
<sequence length="99" mass="10871">MNSNEEGLGVLHHGRHQSSLVQPSTSNQLILLQNLVMRCMDSACWIFSAYARHDKVFAAQIKVGPGGGWHSPPVSLSFLLFTQPNSNCLKKTRILAPGK</sequence>
<accession>A0A4Y2AUG8</accession>
<dbReference type="AlphaFoldDB" id="A0A4Y2AUG8"/>
<protein>
    <submittedName>
        <fullName evidence="1">Uncharacterized protein</fullName>
    </submittedName>
</protein>
<dbReference type="Proteomes" id="UP000499080">
    <property type="component" value="Unassembled WGS sequence"/>
</dbReference>
<dbReference type="EMBL" id="BGPR01000032">
    <property type="protein sequence ID" value="GBL83368.1"/>
    <property type="molecule type" value="Genomic_DNA"/>
</dbReference>
<evidence type="ECO:0000313" key="1">
    <source>
        <dbReference type="EMBL" id="GBL83368.1"/>
    </source>
</evidence>
<evidence type="ECO:0000313" key="2">
    <source>
        <dbReference type="Proteomes" id="UP000499080"/>
    </source>
</evidence>
<name>A0A4Y2AUG8_ARAVE</name>